<dbReference type="RefSeq" id="WP_003087555.1">
    <property type="nucleotide sequence ID" value="NZ_AP014622.1"/>
</dbReference>
<feature type="signal peptide" evidence="1">
    <location>
        <begin position="1"/>
        <end position="19"/>
    </location>
</feature>
<evidence type="ECO:0000313" key="4">
    <source>
        <dbReference type="EMBL" id="WOS75283.1"/>
    </source>
</evidence>
<dbReference type="SMR" id="A0A072ZI36"/>
<dbReference type="Gene3D" id="3.90.70.190">
    <property type="entry name" value="Domain of unknown function (DUF5086)"/>
    <property type="match status" value="1"/>
</dbReference>
<name>A0A072ZI36_PSEAI</name>
<reference evidence="4" key="5">
    <citation type="submission" date="2023-10" db="EMBL/GenBank/DDBJ databases">
        <title>Pathogen: clinical or host-associated sample.</title>
        <authorList>
            <person name="Hergert J."/>
            <person name="Casey R."/>
            <person name="Wagner J."/>
            <person name="Young E.L."/>
            <person name="Oakeson K.F."/>
        </authorList>
    </citation>
    <scope>NUCLEOTIDE SEQUENCE</scope>
    <source>
        <strain evidence="4">2021CK-01020</strain>
    </source>
</reference>
<dbReference type="EMBL" id="CP136986">
    <property type="protein sequence ID" value="WOS75283.1"/>
    <property type="molecule type" value="Genomic_DNA"/>
</dbReference>
<accession>A0A1S1BZX3</accession>
<keyword evidence="1" id="KW-0732">Signal</keyword>
<accession>A0A072ZI36</accession>
<gene>
    <name evidence="3" type="ORF">CAZ10_28915</name>
    <name evidence="4" type="ORF">L4V69_22550</name>
    <name evidence="2" type="ORF">PAERUG_P19_London_7_VIM_2_05_10_02351</name>
</gene>
<protein>
    <submittedName>
        <fullName evidence="3">DUF5086 domain-containing protein</fullName>
    </submittedName>
</protein>
<dbReference type="Proteomes" id="UP000045039">
    <property type="component" value="Unassembled WGS sequence"/>
</dbReference>
<dbReference type="InterPro" id="IPR044935">
    <property type="entry name" value="DUF5086_sf"/>
</dbReference>
<evidence type="ECO:0000313" key="5">
    <source>
        <dbReference type="Proteomes" id="UP000045039"/>
    </source>
</evidence>
<reference evidence="5" key="2">
    <citation type="submission" date="2015-06" db="EMBL/GenBank/DDBJ databases">
        <authorList>
            <person name="Radhakrishnan Rajesh"/>
            <person name="Underwood Anthony"/>
            <person name="Al-Shahib Ali"/>
        </authorList>
    </citation>
    <scope>NUCLEOTIDE SEQUENCE [LARGE SCALE GENOMIC DNA]</scope>
    <source>
        <strain evidence="5">P19_London_7_VIM_2_05_10</strain>
    </source>
</reference>
<proteinExistence type="predicted"/>
<reference evidence="2" key="1">
    <citation type="submission" date="2015-06" db="EMBL/GenBank/DDBJ databases">
        <authorList>
            <person name="Radhakrishnan R."/>
            <person name="Underwood A."/>
            <person name="Al-Shahib A."/>
        </authorList>
    </citation>
    <scope>NUCLEOTIDE SEQUENCE</scope>
    <source>
        <strain evidence="2">P19_London_7_VIM_2_05_10</strain>
    </source>
</reference>
<organism evidence="3 6">
    <name type="scientific">Pseudomonas aeruginosa</name>
    <dbReference type="NCBI Taxonomy" id="287"/>
    <lineage>
        <taxon>Bacteria</taxon>
        <taxon>Pseudomonadati</taxon>
        <taxon>Pseudomonadota</taxon>
        <taxon>Gammaproteobacteria</taxon>
        <taxon>Pseudomonadales</taxon>
        <taxon>Pseudomonadaceae</taxon>
        <taxon>Pseudomonas</taxon>
    </lineage>
</organism>
<reference evidence="4" key="4">
    <citation type="submission" date="2023-06" db="EMBL/GenBank/DDBJ databases">
        <authorList>
            <consortium name="Clinical and Environmental Microbiology Branch: Whole genome sequencing antimicrobial resistance pathogens in the healthcare setting"/>
        </authorList>
    </citation>
    <scope>NUCLEOTIDE SEQUENCE</scope>
    <source>
        <strain evidence="4">2021CK-01020</strain>
    </source>
</reference>
<reference evidence="3 6" key="3">
    <citation type="submission" date="2017-05" db="EMBL/GenBank/DDBJ databases">
        <authorList>
            <person name="Song R."/>
            <person name="Chenine A.L."/>
            <person name="Ruprecht R.M."/>
        </authorList>
    </citation>
    <scope>NUCLEOTIDE SEQUENCE [LARGE SCALE GENOMIC DNA]</scope>
    <source>
        <strain evidence="3 6">S567_C10_BS</strain>
    </source>
</reference>
<dbReference type="EMBL" id="CVVU01000144">
    <property type="protein sequence ID" value="CRO71890.1"/>
    <property type="molecule type" value="Genomic_DNA"/>
</dbReference>
<dbReference type="KEGG" id="paeb:NCGM1900_4928"/>
<evidence type="ECO:0000313" key="6">
    <source>
        <dbReference type="Proteomes" id="UP000194857"/>
    </source>
</evidence>
<dbReference type="OMA" id="DDPYYHV"/>
<dbReference type="EMBL" id="NFFZ01000020">
    <property type="protein sequence ID" value="OTI56808.1"/>
    <property type="molecule type" value="Genomic_DNA"/>
</dbReference>
<dbReference type="Proteomes" id="UP001297540">
    <property type="component" value="Chromosome"/>
</dbReference>
<evidence type="ECO:0000313" key="3">
    <source>
        <dbReference type="EMBL" id="OTI56808.1"/>
    </source>
</evidence>
<sequence>MRPVLPLLLSLSLCAPALADWSGPIEQPLWSLPAAPGLSRWLIVHNLSSAAADGLYHVEVLERRQGQQPWQFQRLAAHLALTEQALRASIVAPLKRGGVYPESYQFAYRQWQERQAAGQAPVCRRTVDECLRAPD</sequence>
<dbReference type="Pfam" id="PF16985">
    <property type="entry name" value="DUF5086"/>
    <property type="match status" value="1"/>
</dbReference>
<dbReference type="AlphaFoldDB" id="A0A072ZI36"/>
<feature type="chain" id="PRO_5015027986" evidence="1">
    <location>
        <begin position="20"/>
        <end position="135"/>
    </location>
</feature>
<dbReference type="InterPro" id="IPR031561">
    <property type="entry name" value="DUF5086"/>
</dbReference>
<dbReference type="Proteomes" id="UP000194857">
    <property type="component" value="Unassembled WGS sequence"/>
</dbReference>
<evidence type="ECO:0000256" key="1">
    <source>
        <dbReference type="SAM" id="SignalP"/>
    </source>
</evidence>
<evidence type="ECO:0000313" key="2">
    <source>
        <dbReference type="EMBL" id="CRO71890.1"/>
    </source>
</evidence>